<keyword evidence="2" id="KW-1185">Reference proteome</keyword>
<proteinExistence type="predicted"/>
<name>A0AAF0QWN0_SOLVR</name>
<protein>
    <recommendedName>
        <fullName evidence="3">DUF4283 domain-containing protein</fullName>
    </recommendedName>
</protein>
<dbReference type="PANTHER" id="PTHR31286:SF180">
    <property type="entry name" value="OS10G0362600 PROTEIN"/>
    <property type="match status" value="1"/>
</dbReference>
<organism evidence="1 2">
    <name type="scientific">Solanum verrucosum</name>
    <dbReference type="NCBI Taxonomy" id="315347"/>
    <lineage>
        <taxon>Eukaryota</taxon>
        <taxon>Viridiplantae</taxon>
        <taxon>Streptophyta</taxon>
        <taxon>Embryophyta</taxon>
        <taxon>Tracheophyta</taxon>
        <taxon>Spermatophyta</taxon>
        <taxon>Magnoliopsida</taxon>
        <taxon>eudicotyledons</taxon>
        <taxon>Gunneridae</taxon>
        <taxon>Pentapetalae</taxon>
        <taxon>asterids</taxon>
        <taxon>lamiids</taxon>
        <taxon>Solanales</taxon>
        <taxon>Solanaceae</taxon>
        <taxon>Solanoideae</taxon>
        <taxon>Solaneae</taxon>
        <taxon>Solanum</taxon>
    </lineage>
</organism>
<dbReference type="EMBL" id="CP133616">
    <property type="protein sequence ID" value="WMV29972.1"/>
    <property type="molecule type" value="Genomic_DNA"/>
</dbReference>
<dbReference type="PANTHER" id="PTHR31286">
    <property type="entry name" value="GLYCINE-RICH CELL WALL STRUCTURAL PROTEIN 1.8-LIKE"/>
    <property type="match status" value="1"/>
</dbReference>
<reference evidence="1" key="1">
    <citation type="submission" date="2023-08" db="EMBL/GenBank/DDBJ databases">
        <title>A de novo genome assembly of Solanum verrucosum Schlechtendal, a Mexican diploid species geographically isolated from the other diploid A-genome species in potato relatives.</title>
        <authorList>
            <person name="Hosaka K."/>
        </authorList>
    </citation>
    <scope>NUCLEOTIDE SEQUENCE</scope>
    <source>
        <tissue evidence="1">Young leaves</tissue>
    </source>
</reference>
<dbReference type="AlphaFoldDB" id="A0AAF0QWN0"/>
<dbReference type="Proteomes" id="UP001234989">
    <property type="component" value="Chromosome 5"/>
</dbReference>
<gene>
    <name evidence="1" type="ORF">MTR67_023357</name>
</gene>
<accession>A0AAF0QWN0</accession>
<dbReference type="InterPro" id="IPR040256">
    <property type="entry name" value="At4g02000-like"/>
</dbReference>
<evidence type="ECO:0000313" key="1">
    <source>
        <dbReference type="EMBL" id="WMV29972.1"/>
    </source>
</evidence>
<evidence type="ECO:0000313" key="2">
    <source>
        <dbReference type="Proteomes" id="UP001234989"/>
    </source>
</evidence>
<evidence type="ECO:0008006" key="3">
    <source>
        <dbReference type="Google" id="ProtNLM"/>
    </source>
</evidence>
<sequence length="158" mass="18480">MQAGLYTYHNKPFMLKNGEASFIFDTKCITTIPLWVNFPSLPVGYWSTEALSKVASAVGKPLYTDRYTIEMNRISYARVLVEVDISQPLVEIVTLDTPHGSFQQDVNYEWRPKFCSDCLKFGHDNVECWAKVSHDPPADYFKKEPRRKRRAWRKRRNI</sequence>